<dbReference type="EMBL" id="GBXM01016426">
    <property type="protein sequence ID" value="JAH92151.1"/>
    <property type="molecule type" value="Transcribed_RNA"/>
</dbReference>
<organism evidence="1">
    <name type="scientific">Anguilla anguilla</name>
    <name type="common">European freshwater eel</name>
    <name type="synonym">Muraena anguilla</name>
    <dbReference type="NCBI Taxonomy" id="7936"/>
    <lineage>
        <taxon>Eukaryota</taxon>
        <taxon>Metazoa</taxon>
        <taxon>Chordata</taxon>
        <taxon>Craniata</taxon>
        <taxon>Vertebrata</taxon>
        <taxon>Euteleostomi</taxon>
        <taxon>Actinopterygii</taxon>
        <taxon>Neopterygii</taxon>
        <taxon>Teleostei</taxon>
        <taxon>Anguilliformes</taxon>
        <taxon>Anguillidae</taxon>
        <taxon>Anguilla</taxon>
    </lineage>
</organism>
<sequence length="41" mass="5131">MKKVQQRCYFRLGTYNYQGWLCNCKYKYFQNPFKCSNAMYL</sequence>
<protein>
    <submittedName>
        <fullName evidence="1">Uncharacterized protein</fullName>
    </submittedName>
</protein>
<reference evidence="1" key="1">
    <citation type="submission" date="2014-11" db="EMBL/GenBank/DDBJ databases">
        <authorList>
            <person name="Amaro Gonzalez C."/>
        </authorList>
    </citation>
    <scope>NUCLEOTIDE SEQUENCE</scope>
</reference>
<dbReference type="AlphaFoldDB" id="A0A0E9WPC7"/>
<name>A0A0E9WPC7_ANGAN</name>
<accession>A0A0E9WPC7</accession>
<evidence type="ECO:0000313" key="1">
    <source>
        <dbReference type="EMBL" id="JAH92151.1"/>
    </source>
</evidence>
<proteinExistence type="predicted"/>
<reference evidence="1" key="2">
    <citation type="journal article" date="2015" name="Fish Shellfish Immunol.">
        <title>Early steps in the European eel (Anguilla anguilla)-Vibrio vulnificus interaction in the gills: Role of the RtxA13 toxin.</title>
        <authorList>
            <person name="Callol A."/>
            <person name="Pajuelo D."/>
            <person name="Ebbesson L."/>
            <person name="Teles M."/>
            <person name="MacKenzie S."/>
            <person name="Amaro C."/>
        </authorList>
    </citation>
    <scope>NUCLEOTIDE SEQUENCE</scope>
</reference>